<name>A0A6I3SPM8_HELMO</name>
<dbReference type="Pfam" id="PF03061">
    <property type="entry name" value="4HBT"/>
    <property type="match status" value="1"/>
</dbReference>
<gene>
    <name evidence="3" type="ORF">GJ688_19025</name>
</gene>
<keyword evidence="4" id="KW-1185">Reference proteome</keyword>
<accession>A0A6I3SPM8</accession>
<protein>
    <submittedName>
        <fullName evidence="3">Hotdog fold thioesterase</fullName>
    </submittedName>
</protein>
<proteinExistence type="predicted"/>
<dbReference type="PANTHER" id="PTHR42856:SF1">
    <property type="entry name" value="ACYL-COENZYME A THIOESTERASE PAAI"/>
    <property type="match status" value="1"/>
</dbReference>
<dbReference type="AlphaFoldDB" id="A0A6I3SPM8"/>
<dbReference type="GO" id="GO:0016289">
    <property type="term" value="F:acyl-CoA hydrolase activity"/>
    <property type="evidence" value="ECO:0007669"/>
    <property type="project" value="TreeGrafter"/>
</dbReference>
<dbReference type="OrthoDB" id="286702at2"/>
<feature type="domain" description="Thioesterase" evidence="2">
    <location>
        <begin position="37"/>
        <end position="110"/>
    </location>
</feature>
<dbReference type="InterPro" id="IPR003736">
    <property type="entry name" value="PAAI_dom"/>
</dbReference>
<dbReference type="InterPro" id="IPR029069">
    <property type="entry name" value="HotDog_dom_sf"/>
</dbReference>
<comment type="caution">
    <text evidence="3">The sequence shown here is derived from an EMBL/GenBank/DDBJ whole genome shotgun (WGS) entry which is preliminary data.</text>
</comment>
<dbReference type="SUPFAM" id="SSF54637">
    <property type="entry name" value="Thioesterase/thiol ester dehydrase-isomerase"/>
    <property type="match status" value="1"/>
</dbReference>
<dbReference type="InterPro" id="IPR052723">
    <property type="entry name" value="Acyl-CoA_thioesterase_PaaI"/>
</dbReference>
<organism evidence="3 4">
    <name type="scientific">Heliobacterium mobile</name>
    <name type="common">Heliobacillus mobilis</name>
    <dbReference type="NCBI Taxonomy" id="28064"/>
    <lineage>
        <taxon>Bacteria</taxon>
        <taxon>Bacillati</taxon>
        <taxon>Bacillota</taxon>
        <taxon>Clostridia</taxon>
        <taxon>Eubacteriales</taxon>
        <taxon>Heliobacteriaceae</taxon>
        <taxon>Heliobacterium</taxon>
    </lineage>
</organism>
<evidence type="ECO:0000259" key="2">
    <source>
        <dbReference type="Pfam" id="PF03061"/>
    </source>
</evidence>
<evidence type="ECO:0000256" key="1">
    <source>
        <dbReference type="ARBA" id="ARBA00022801"/>
    </source>
</evidence>
<dbReference type="NCBIfam" id="TIGR00369">
    <property type="entry name" value="unchar_dom_1"/>
    <property type="match status" value="1"/>
</dbReference>
<dbReference type="Proteomes" id="UP000430670">
    <property type="component" value="Unassembled WGS sequence"/>
</dbReference>
<dbReference type="Gene3D" id="3.10.129.10">
    <property type="entry name" value="Hotdog Thioesterase"/>
    <property type="match status" value="1"/>
</dbReference>
<dbReference type="EMBL" id="WNKU01000057">
    <property type="protein sequence ID" value="MTV51010.1"/>
    <property type="molecule type" value="Genomic_DNA"/>
</dbReference>
<keyword evidence="1" id="KW-0378">Hydrolase</keyword>
<evidence type="ECO:0000313" key="3">
    <source>
        <dbReference type="EMBL" id="MTV51010.1"/>
    </source>
</evidence>
<dbReference type="InterPro" id="IPR006683">
    <property type="entry name" value="Thioestr_dom"/>
</dbReference>
<dbReference type="CDD" id="cd03443">
    <property type="entry name" value="PaaI_thioesterase"/>
    <property type="match status" value="1"/>
</dbReference>
<evidence type="ECO:0000313" key="4">
    <source>
        <dbReference type="Proteomes" id="UP000430670"/>
    </source>
</evidence>
<sequence length="120" mass="12864">MERDALAQHLGISLDEVGPGYAKATLLVTPPLLNGKGLTHGGAVFSLIDIAFAAASNIYGPTALGLNVNVSYMKATREGETLTAIAREEKKTRKIGFYRIEVRDGEDDLVATAEGIVYRK</sequence>
<dbReference type="PANTHER" id="PTHR42856">
    <property type="entry name" value="ACYL-COENZYME A THIOESTERASE PAAI"/>
    <property type="match status" value="1"/>
</dbReference>
<reference evidence="3 4" key="1">
    <citation type="submission" date="2019-11" db="EMBL/GenBank/DDBJ databases">
        <title>Whole-genome sequence of a the green, strictly anaerobic photosynthetic bacterium Heliobacillus mobilis DSM 6151.</title>
        <authorList>
            <person name="Kyndt J.A."/>
            <person name="Meyer T.E."/>
        </authorList>
    </citation>
    <scope>NUCLEOTIDE SEQUENCE [LARGE SCALE GENOMIC DNA]</scope>
    <source>
        <strain evidence="3 4">DSM 6151</strain>
    </source>
</reference>